<evidence type="ECO:0000256" key="4">
    <source>
        <dbReference type="ARBA" id="ARBA00022741"/>
    </source>
</evidence>
<evidence type="ECO:0000256" key="5">
    <source>
        <dbReference type="ARBA" id="ARBA00022840"/>
    </source>
</evidence>
<dbReference type="InterPro" id="IPR003591">
    <property type="entry name" value="Leu-rich_rpt_typical-subtyp"/>
</dbReference>
<dbReference type="InterPro" id="IPR017441">
    <property type="entry name" value="Protein_kinase_ATP_BS"/>
</dbReference>
<reference evidence="10" key="1">
    <citation type="submission" date="2022-08" db="EMBL/GenBank/DDBJ databases">
        <title>Novel sulfate-reducing endosymbionts in the free-living metamonad Anaeramoeba.</title>
        <authorList>
            <person name="Jerlstrom-Hultqvist J."/>
            <person name="Cepicka I."/>
            <person name="Gallot-Lavallee L."/>
            <person name="Salas-Leiva D."/>
            <person name="Curtis B.A."/>
            <person name="Zahonova K."/>
            <person name="Pipaliya S."/>
            <person name="Dacks J."/>
            <person name="Roger A.J."/>
        </authorList>
    </citation>
    <scope>NUCLEOTIDE SEQUENCE</scope>
    <source>
        <strain evidence="10">Schooner1</strain>
    </source>
</reference>
<keyword evidence="7" id="KW-0175">Coiled coil</keyword>
<accession>A0ABQ8ZEE7</accession>
<dbReference type="PRINTS" id="PR00109">
    <property type="entry name" value="TYRKINASE"/>
</dbReference>
<keyword evidence="5 6" id="KW-0067">ATP-binding</keyword>
<sequence>MSNYLLNSSTLAKGYYSHIENLNNSNLSNQQNNTSILLQKKFEQALKNATDVLDLSDQELSNNIVDLQYLTKLEKLYLDHNDFRVIPISVCSLTKLVFLSMTCNRLVNFPDEFFQNLKQLEVLNLNSNKINLLPVQIGQLTSLNKLSINNNSIEVLPNTIGKLVNLKEIFLSDNFIRSLPSQISNLKQLQKLELGGNNLTVLPSSIGNLTLLIYLGLSFNFIEQIPTEISKLTLLEELYINDNQLKSLPEEIGSLKSLRELELSNNSLEILPENIGNLQNLQFLYCNHNQIEKIPSSICNLELLSILWLDSNQLKEIPTEIGNLKRIICLKLNDNQLITFPDSVCKCISLNELTVYNNPNLILPTSINQLPLLQKLIITEDQIGTLPTPLNVKFKADNKNMNNKNKLNHNRNNNQSINKKQINFNKVQKIDFFDQDSKLKISQNIDQKKKKIQTITNNNKIKDPIISTIENSRYNTKGVIWIVPNQQQNDSLDQDIMELNLANENFLSLSPTKISDMIISNIPYQQIQKNETQNKDKKKENVKENGYENEKNKFQKKNDIGNVNYNENENENENYNDNGNDNENKDGKQSKNIENKIKNNDNNKSIQNDNILRKLKTDQGEKTAIIISDNKNGLINKQYDLKKKNTQEKKLQKQNININNKKISNEQKNFIEKIENGELFNSFPYLNPENKNKKNKKINTLNNYNNNGNGHNNSVVGNDDNTRMKKQNQSNNFLTTLFPTLEKQTNKKFNTNLIPLDNINNENENNSDDGGGGDDDKRIIKIENNNHNKNIEINNKKNSNHKGFSVEYSHENVGGDGNMNNQINKNQMGDINNLNLNGSRDYHSLLMDLDFLSNPNELINNNSENLINNPQNLNNEKIQKEWEQIEQEKEKMNQEKKKIAHFKKKLEIEWISFQKQQKILKKRQISQMNQMKILKKQLRSLQIYKQISEESHNEIDPNEIIDLEEIGSGAFGKVYKSMWRRKTVAVKRIKPEYLQGNYLIEFKREIMMLSKTRHPNIVLFMGACTIYPNVFIVTEYCEEGSLYHCLRKKKMIKNINQKIRIAREIALAMNYLHLTKPRIVIHRDLKSTNVLLDKFGTVKIADFGMSRIKDESLKHTGFRGSPCWMAPEVFRNENYSEKIDVYSYGIVLWEIFTKKFPYKGIKNPMQIAFNVGFKNLRPSIEKITDLKWRSLITRCWDKNPSKRPSFQEILIILDTLDEN</sequence>
<name>A0ABQ8ZEE7_9EUKA</name>
<dbReference type="SUPFAM" id="SSF56112">
    <property type="entry name" value="Protein kinase-like (PK-like)"/>
    <property type="match status" value="1"/>
</dbReference>
<keyword evidence="2" id="KW-0433">Leucine-rich repeat</keyword>
<dbReference type="SUPFAM" id="SSF52058">
    <property type="entry name" value="L domain-like"/>
    <property type="match status" value="1"/>
</dbReference>
<dbReference type="PANTHER" id="PTHR44329">
    <property type="entry name" value="SERINE/THREONINE-PROTEIN KINASE TNNI3K-RELATED"/>
    <property type="match status" value="1"/>
</dbReference>
<feature type="binding site" evidence="6">
    <location>
        <position position="987"/>
    </location>
    <ligand>
        <name>ATP</name>
        <dbReference type="ChEBI" id="CHEBI:30616"/>
    </ligand>
</feature>
<dbReference type="SUPFAM" id="SSF52047">
    <property type="entry name" value="RNI-like"/>
    <property type="match status" value="1"/>
</dbReference>
<evidence type="ECO:0000259" key="9">
    <source>
        <dbReference type="PROSITE" id="PS50011"/>
    </source>
</evidence>
<dbReference type="InterPro" id="IPR008271">
    <property type="entry name" value="Ser/Thr_kinase_AS"/>
</dbReference>
<keyword evidence="3" id="KW-0677">Repeat</keyword>
<dbReference type="PROSITE" id="PS51450">
    <property type="entry name" value="LRR"/>
    <property type="match status" value="2"/>
</dbReference>
<dbReference type="InterPro" id="IPR051681">
    <property type="entry name" value="Ser/Thr_Kinases-Pseudokinases"/>
</dbReference>
<dbReference type="InterPro" id="IPR001245">
    <property type="entry name" value="Ser-Thr/Tyr_kinase_cat_dom"/>
</dbReference>
<evidence type="ECO:0000256" key="3">
    <source>
        <dbReference type="ARBA" id="ARBA00022737"/>
    </source>
</evidence>
<dbReference type="PROSITE" id="PS00107">
    <property type="entry name" value="PROTEIN_KINASE_ATP"/>
    <property type="match status" value="1"/>
</dbReference>
<keyword evidence="1" id="KW-0808">Transferase</keyword>
<dbReference type="PROSITE" id="PS00108">
    <property type="entry name" value="PROTEIN_KINASE_ST"/>
    <property type="match status" value="1"/>
</dbReference>
<dbReference type="InterPro" id="IPR001611">
    <property type="entry name" value="Leu-rich_rpt"/>
</dbReference>
<protein>
    <submittedName>
        <fullName evidence="10">Lrr receptor-like serine/threonine-protein kinase rch1</fullName>
    </submittedName>
</protein>
<dbReference type="CDD" id="cd13999">
    <property type="entry name" value="STKc_MAP3K-like"/>
    <property type="match status" value="1"/>
</dbReference>
<keyword evidence="4 6" id="KW-0547">Nucleotide-binding</keyword>
<dbReference type="SMART" id="SM00365">
    <property type="entry name" value="LRR_SD22"/>
    <property type="match status" value="8"/>
</dbReference>
<dbReference type="InterPro" id="IPR000719">
    <property type="entry name" value="Prot_kinase_dom"/>
</dbReference>
<proteinExistence type="predicted"/>
<feature type="compositionally biased region" description="Basic and acidic residues" evidence="8">
    <location>
        <begin position="582"/>
        <end position="601"/>
    </location>
</feature>
<dbReference type="SMART" id="SM00220">
    <property type="entry name" value="S_TKc"/>
    <property type="match status" value="1"/>
</dbReference>
<dbReference type="InterPro" id="IPR055414">
    <property type="entry name" value="LRR_R13L4/SHOC2-like"/>
</dbReference>
<evidence type="ECO:0000256" key="7">
    <source>
        <dbReference type="SAM" id="Coils"/>
    </source>
</evidence>
<evidence type="ECO:0000313" key="11">
    <source>
        <dbReference type="Proteomes" id="UP001150062"/>
    </source>
</evidence>
<evidence type="ECO:0000256" key="6">
    <source>
        <dbReference type="PROSITE-ProRule" id="PRU10141"/>
    </source>
</evidence>
<dbReference type="InterPro" id="IPR011009">
    <property type="entry name" value="Kinase-like_dom_sf"/>
</dbReference>
<evidence type="ECO:0000256" key="8">
    <source>
        <dbReference type="SAM" id="MobiDB-lite"/>
    </source>
</evidence>
<dbReference type="Gene3D" id="1.10.510.10">
    <property type="entry name" value="Transferase(Phosphotransferase) domain 1"/>
    <property type="match status" value="1"/>
</dbReference>
<feature type="domain" description="Protein kinase" evidence="9">
    <location>
        <begin position="960"/>
        <end position="1216"/>
    </location>
</feature>
<dbReference type="SMART" id="SM00369">
    <property type="entry name" value="LRR_TYP"/>
    <property type="match status" value="11"/>
</dbReference>
<keyword evidence="11" id="KW-1185">Reference proteome</keyword>
<evidence type="ECO:0000256" key="1">
    <source>
        <dbReference type="ARBA" id="ARBA00022527"/>
    </source>
</evidence>
<feature type="coiled-coil region" evidence="7">
    <location>
        <begin position="875"/>
        <end position="905"/>
    </location>
</feature>
<dbReference type="Pfam" id="PF13855">
    <property type="entry name" value="LRR_8"/>
    <property type="match status" value="1"/>
</dbReference>
<dbReference type="EMBL" id="JAOAOG010000008">
    <property type="protein sequence ID" value="KAJ6255241.1"/>
    <property type="molecule type" value="Genomic_DNA"/>
</dbReference>
<keyword evidence="1" id="KW-0418">Kinase</keyword>
<feature type="region of interest" description="Disordered" evidence="8">
    <location>
        <begin position="754"/>
        <end position="777"/>
    </location>
</feature>
<feature type="compositionally biased region" description="Basic and acidic residues" evidence="8">
    <location>
        <begin position="532"/>
        <end position="559"/>
    </location>
</feature>
<organism evidence="10 11">
    <name type="scientific">Anaeramoeba flamelloides</name>
    <dbReference type="NCBI Taxonomy" id="1746091"/>
    <lineage>
        <taxon>Eukaryota</taxon>
        <taxon>Metamonada</taxon>
        <taxon>Anaeramoebidae</taxon>
        <taxon>Anaeramoeba</taxon>
    </lineage>
</organism>
<evidence type="ECO:0000256" key="2">
    <source>
        <dbReference type="ARBA" id="ARBA00022614"/>
    </source>
</evidence>
<dbReference type="SMART" id="SM00364">
    <property type="entry name" value="LRR_BAC"/>
    <property type="match status" value="7"/>
</dbReference>
<dbReference type="Pfam" id="PF23598">
    <property type="entry name" value="LRR_14"/>
    <property type="match status" value="1"/>
</dbReference>
<keyword evidence="1" id="KW-0723">Serine/threonine-protein kinase</keyword>
<feature type="region of interest" description="Disordered" evidence="8">
    <location>
        <begin position="529"/>
        <end position="605"/>
    </location>
</feature>
<dbReference type="InterPro" id="IPR032675">
    <property type="entry name" value="LRR_dom_sf"/>
</dbReference>
<dbReference type="PROSITE" id="PS50011">
    <property type="entry name" value="PROTEIN_KINASE_DOM"/>
    <property type="match status" value="1"/>
</dbReference>
<dbReference type="Pfam" id="PF07714">
    <property type="entry name" value="PK_Tyr_Ser-Thr"/>
    <property type="match status" value="1"/>
</dbReference>
<evidence type="ECO:0000313" key="10">
    <source>
        <dbReference type="EMBL" id="KAJ6255241.1"/>
    </source>
</evidence>
<dbReference type="Proteomes" id="UP001150062">
    <property type="component" value="Unassembled WGS sequence"/>
</dbReference>
<dbReference type="Pfam" id="PF00560">
    <property type="entry name" value="LRR_1"/>
    <property type="match status" value="1"/>
</dbReference>
<comment type="caution">
    <text evidence="10">The sequence shown here is derived from an EMBL/GenBank/DDBJ whole genome shotgun (WGS) entry which is preliminary data.</text>
</comment>
<dbReference type="Gene3D" id="3.80.10.10">
    <property type="entry name" value="Ribonuclease Inhibitor"/>
    <property type="match status" value="3"/>
</dbReference>
<gene>
    <name evidence="10" type="ORF">M0813_11600</name>
</gene>